<dbReference type="PANTHER" id="PTHR30344:SF1">
    <property type="entry name" value="6-PHOSPHOGLUCONOLACTONASE"/>
    <property type="match status" value="1"/>
</dbReference>
<dbReference type="InterPro" id="IPR019405">
    <property type="entry name" value="Lactonase_7-beta_prop"/>
</dbReference>
<reference evidence="4" key="1">
    <citation type="submission" date="2020-03" db="EMBL/GenBank/DDBJ databases">
        <title>Ferranicluibacter endophyticum gen. nov., sp. nov., a new genus isolated from Rubus ulmifolius Schott. stem.</title>
        <authorList>
            <person name="Roca-Couso R."/>
            <person name="Flores-Felix J.D."/>
            <person name="Igual J.M."/>
            <person name="Rivas R."/>
        </authorList>
    </citation>
    <scope>NUCLEOTIDE SEQUENCE</scope>
    <source>
        <strain evidence="4">CRRU44</strain>
    </source>
</reference>
<protein>
    <submittedName>
        <fullName evidence="4">Lactonase family protein</fullName>
    </submittedName>
</protein>
<feature type="region of interest" description="Disordered" evidence="3">
    <location>
        <begin position="236"/>
        <end position="261"/>
    </location>
</feature>
<name>A0AA43ZIJ9_9HYPH</name>
<evidence type="ECO:0000256" key="1">
    <source>
        <dbReference type="ARBA" id="ARBA00005564"/>
    </source>
</evidence>
<keyword evidence="2" id="KW-0313">Glucose metabolism</keyword>
<evidence type="ECO:0000256" key="2">
    <source>
        <dbReference type="ARBA" id="ARBA00022526"/>
    </source>
</evidence>
<dbReference type="Gene3D" id="2.130.10.10">
    <property type="entry name" value="YVTN repeat-like/Quinoprotein amine dehydrogenase"/>
    <property type="match status" value="1"/>
</dbReference>
<dbReference type="GO" id="GO:0005829">
    <property type="term" value="C:cytosol"/>
    <property type="evidence" value="ECO:0007669"/>
    <property type="project" value="TreeGrafter"/>
</dbReference>
<dbReference type="EMBL" id="JAANCM010000016">
    <property type="protein sequence ID" value="NHT78534.1"/>
    <property type="molecule type" value="Genomic_DNA"/>
</dbReference>
<dbReference type="GO" id="GO:0017057">
    <property type="term" value="F:6-phosphogluconolactonase activity"/>
    <property type="evidence" value="ECO:0007669"/>
    <property type="project" value="TreeGrafter"/>
</dbReference>
<dbReference type="AlphaFoldDB" id="A0AA43ZIJ9"/>
<dbReference type="InterPro" id="IPR015943">
    <property type="entry name" value="WD40/YVTN_repeat-like_dom_sf"/>
</dbReference>
<dbReference type="InterPro" id="IPR011045">
    <property type="entry name" value="N2O_reductase_N"/>
</dbReference>
<evidence type="ECO:0000256" key="3">
    <source>
        <dbReference type="SAM" id="MobiDB-lite"/>
    </source>
</evidence>
<dbReference type="PANTHER" id="PTHR30344">
    <property type="entry name" value="6-PHOSPHOGLUCONOLACTONASE-RELATED"/>
    <property type="match status" value="1"/>
</dbReference>
<comment type="caution">
    <text evidence="4">The sequence shown here is derived from an EMBL/GenBank/DDBJ whole genome shotgun (WGS) entry which is preliminary data.</text>
</comment>
<keyword evidence="5" id="KW-1185">Reference proteome</keyword>
<evidence type="ECO:0000313" key="5">
    <source>
        <dbReference type="Proteomes" id="UP001155840"/>
    </source>
</evidence>
<sequence length="373" mass="39498">MVSATVSRAETYVYVSAATDGKIDTYRLDETSGNLKSLGDVDAGTSVMPMTVSPDRTRLYAVVRSQPYRVLTYAINPSTGSLTEKASAALPDSMPYVSIDPSGRLLFFASYGGNKIASLPVGLEGLVKDGAKQVIPTGHNAHSIVSDKSGKYIFVTNLGADAVLQYRLNGETGLLEPNSPASVQTKPGQGPRHIVVSPDNRSIYILTELTGEVIHYALDAATGTLAERDTATILPPESTLEPGVAPPPPPPFSQPLKPAAASTTTPPARIWAADIGVTPDGRFVYATERSTSIITAFAVDPETGALTRLSSIGTEKQPRGIRIDPTGRFLIASGEKSDRLSVYAIDGQTGRLTEQGRYPVGKGANWIEIVDVP</sequence>
<accession>A0AA43ZIJ9</accession>
<feature type="compositionally biased region" description="Pro residues" evidence="3">
    <location>
        <begin position="244"/>
        <end position="253"/>
    </location>
</feature>
<dbReference type="SUPFAM" id="SSF50974">
    <property type="entry name" value="Nitrous oxide reductase, N-terminal domain"/>
    <property type="match status" value="1"/>
</dbReference>
<proteinExistence type="inferred from homology"/>
<evidence type="ECO:0000313" key="4">
    <source>
        <dbReference type="EMBL" id="NHT78534.1"/>
    </source>
</evidence>
<dbReference type="Proteomes" id="UP001155840">
    <property type="component" value="Unassembled WGS sequence"/>
</dbReference>
<keyword evidence="2" id="KW-0119">Carbohydrate metabolism</keyword>
<dbReference type="Pfam" id="PF10282">
    <property type="entry name" value="Lactonase"/>
    <property type="match status" value="1"/>
</dbReference>
<dbReference type="GO" id="GO:0006006">
    <property type="term" value="P:glucose metabolic process"/>
    <property type="evidence" value="ECO:0007669"/>
    <property type="project" value="UniProtKB-KW"/>
</dbReference>
<dbReference type="SUPFAM" id="SSF50960">
    <property type="entry name" value="TolB, C-terminal domain"/>
    <property type="match status" value="1"/>
</dbReference>
<organism evidence="4 5">
    <name type="scientific">Ferranicluibacter rubi</name>
    <dbReference type="NCBI Taxonomy" id="2715133"/>
    <lineage>
        <taxon>Bacteria</taxon>
        <taxon>Pseudomonadati</taxon>
        <taxon>Pseudomonadota</taxon>
        <taxon>Alphaproteobacteria</taxon>
        <taxon>Hyphomicrobiales</taxon>
        <taxon>Rhizobiaceae</taxon>
        <taxon>Ferranicluibacter</taxon>
    </lineage>
</organism>
<comment type="similarity">
    <text evidence="1">Belongs to the cycloisomerase 2 family.</text>
</comment>
<dbReference type="InterPro" id="IPR050282">
    <property type="entry name" value="Cycloisomerase_2"/>
</dbReference>
<gene>
    <name evidence="4" type="ORF">G8E10_22765</name>
</gene>